<dbReference type="Proteomes" id="UP001589627">
    <property type="component" value="Unassembled WGS sequence"/>
</dbReference>
<feature type="compositionally biased region" description="Low complexity" evidence="1">
    <location>
        <begin position="24"/>
        <end position="35"/>
    </location>
</feature>
<gene>
    <name evidence="2" type="ORF">ACFFNX_48150</name>
</gene>
<organism evidence="2 3">
    <name type="scientific">Actinoallomurus acaciae</name>
    <dbReference type="NCBI Taxonomy" id="502577"/>
    <lineage>
        <taxon>Bacteria</taxon>
        <taxon>Bacillati</taxon>
        <taxon>Actinomycetota</taxon>
        <taxon>Actinomycetes</taxon>
        <taxon>Streptosporangiales</taxon>
        <taxon>Thermomonosporaceae</taxon>
        <taxon>Actinoallomurus</taxon>
    </lineage>
</organism>
<proteinExistence type="predicted"/>
<comment type="caution">
    <text evidence="2">The sequence shown here is derived from an EMBL/GenBank/DDBJ whole genome shotgun (WGS) entry which is preliminary data.</text>
</comment>
<sequence>MRWLYTATVFARVFVVQTVSCSSSTATPYTASTSPVAGSVTGGV</sequence>
<evidence type="ECO:0000313" key="2">
    <source>
        <dbReference type="EMBL" id="MFB9839947.1"/>
    </source>
</evidence>
<evidence type="ECO:0000256" key="1">
    <source>
        <dbReference type="SAM" id="MobiDB-lite"/>
    </source>
</evidence>
<dbReference type="RefSeq" id="WP_378213146.1">
    <property type="nucleotide sequence ID" value="NZ_JBHLZP010000863.1"/>
</dbReference>
<name>A0ABV5Z004_9ACTN</name>
<protein>
    <submittedName>
        <fullName evidence="2">Uncharacterized protein</fullName>
    </submittedName>
</protein>
<dbReference type="EMBL" id="JBHLZP010000863">
    <property type="protein sequence ID" value="MFB9839947.1"/>
    <property type="molecule type" value="Genomic_DNA"/>
</dbReference>
<reference evidence="2 3" key="1">
    <citation type="submission" date="2024-09" db="EMBL/GenBank/DDBJ databases">
        <authorList>
            <person name="Sun Q."/>
            <person name="Mori K."/>
        </authorList>
    </citation>
    <scope>NUCLEOTIDE SEQUENCE [LARGE SCALE GENOMIC DNA]</scope>
    <source>
        <strain evidence="2 3">TBRC 0563</strain>
    </source>
</reference>
<evidence type="ECO:0000313" key="3">
    <source>
        <dbReference type="Proteomes" id="UP001589627"/>
    </source>
</evidence>
<keyword evidence="3" id="KW-1185">Reference proteome</keyword>
<accession>A0ABV5Z004</accession>
<feature type="region of interest" description="Disordered" evidence="1">
    <location>
        <begin position="24"/>
        <end position="44"/>
    </location>
</feature>